<feature type="transmembrane region" description="Helical" evidence="1">
    <location>
        <begin position="152"/>
        <end position="171"/>
    </location>
</feature>
<dbReference type="InterPro" id="IPR005804">
    <property type="entry name" value="FA_desaturase_dom"/>
</dbReference>
<name>A0A9X1YRK1_9BURK</name>
<evidence type="ECO:0000259" key="2">
    <source>
        <dbReference type="Pfam" id="PF00487"/>
    </source>
</evidence>
<keyword evidence="1" id="KW-1133">Transmembrane helix</keyword>
<dbReference type="Proteomes" id="UP001139353">
    <property type="component" value="Unassembled WGS sequence"/>
</dbReference>
<dbReference type="EMBL" id="JAJLJH010000004">
    <property type="protein sequence ID" value="MCK9687396.1"/>
    <property type="molecule type" value="Genomic_DNA"/>
</dbReference>
<keyword evidence="1" id="KW-0812">Transmembrane</keyword>
<dbReference type="RefSeq" id="WP_275683433.1">
    <property type="nucleotide sequence ID" value="NZ_JAJLJH010000004.1"/>
</dbReference>
<gene>
    <name evidence="3" type="ORF">LPC04_16955</name>
</gene>
<keyword evidence="4" id="KW-1185">Reference proteome</keyword>
<dbReference type="GO" id="GO:0016717">
    <property type="term" value="F:oxidoreductase activity, acting on paired donors, with oxidation of a pair of donors resulting in the reduction of molecular oxygen to two molecules of water"/>
    <property type="evidence" value="ECO:0007669"/>
    <property type="project" value="TreeGrafter"/>
</dbReference>
<sequence>MITPAEWQTRKRAIVDGYATPSNWRGLLQMLSVFAPLAALWWAIRQGAPLSPWIAVAATLLLSLFLLRGFVLMHDCGHMSLFRSRSLNRIGGFLLGVLAGMPQPVWAENHRYHHVTNGNWAKYRGPLNVACVSDYLAMDAAQRRRYRYTRDILLSPVAGCLYFLVNPRITWLRASAHLLRRLAARGVGRDVPAEVKLPGCPSMAHYRHMTWNNLLLLAGCAAMAWAVGPWLFLACYVVSGSLAGGYGIVLFTVQHNFEHAYASADEGWDRDAAALHGTSFLVLPRWLNWITADAAYHHVHHLCASVPNYRLAACHREHALFFSGVTRVGLFEIPAALKHVLWDLAARRLVSVEEVMARGAA</sequence>
<keyword evidence="3" id="KW-0560">Oxidoreductase</keyword>
<feature type="transmembrane region" description="Helical" evidence="1">
    <location>
        <begin position="27"/>
        <end position="44"/>
    </location>
</feature>
<organism evidence="3 4">
    <name type="scientific">Scleromatobacter humisilvae</name>
    <dbReference type="NCBI Taxonomy" id="2897159"/>
    <lineage>
        <taxon>Bacteria</taxon>
        <taxon>Pseudomonadati</taxon>
        <taxon>Pseudomonadota</taxon>
        <taxon>Betaproteobacteria</taxon>
        <taxon>Burkholderiales</taxon>
        <taxon>Sphaerotilaceae</taxon>
        <taxon>Scleromatobacter</taxon>
    </lineage>
</organism>
<dbReference type="EC" id="1.14.19.-" evidence="3"/>
<dbReference type="GO" id="GO:0016020">
    <property type="term" value="C:membrane"/>
    <property type="evidence" value="ECO:0007669"/>
    <property type="project" value="TreeGrafter"/>
</dbReference>
<comment type="caution">
    <text evidence="3">The sequence shown here is derived from an EMBL/GenBank/DDBJ whole genome shotgun (WGS) entry which is preliminary data.</text>
</comment>
<dbReference type="Pfam" id="PF00487">
    <property type="entry name" value="FA_desaturase"/>
    <property type="match status" value="1"/>
</dbReference>
<feature type="transmembrane region" description="Helical" evidence="1">
    <location>
        <begin position="50"/>
        <end position="73"/>
    </location>
</feature>
<protein>
    <submittedName>
        <fullName evidence="3">Fatty acid desaturase</fullName>
        <ecNumber evidence="3">1.14.19.-</ecNumber>
    </submittedName>
</protein>
<dbReference type="InterPro" id="IPR012171">
    <property type="entry name" value="Fatty_acid_desaturase"/>
</dbReference>
<keyword evidence="1" id="KW-0472">Membrane</keyword>
<proteinExistence type="predicted"/>
<evidence type="ECO:0000313" key="3">
    <source>
        <dbReference type="EMBL" id="MCK9687396.1"/>
    </source>
</evidence>
<dbReference type="PANTHER" id="PTHR19353:SF73">
    <property type="entry name" value="FATTY ACID DESATURASE"/>
    <property type="match status" value="1"/>
</dbReference>
<reference evidence="3" key="1">
    <citation type="submission" date="2021-11" db="EMBL/GenBank/DDBJ databases">
        <title>BS-T2-15 a new species belonging to the Comamonadaceae family isolated from the soil of a French oak forest.</title>
        <authorList>
            <person name="Mieszkin S."/>
            <person name="Alain K."/>
        </authorList>
    </citation>
    <scope>NUCLEOTIDE SEQUENCE</scope>
    <source>
        <strain evidence="3">BS-T2-15</strain>
    </source>
</reference>
<dbReference type="AlphaFoldDB" id="A0A9X1YRK1"/>
<accession>A0A9X1YRK1</accession>
<evidence type="ECO:0000313" key="4">
    <source>
        <dbReference type="Proteomes" id="UP001139353"/>
    </source>
</evidence>
<evidence type="ECO:0000256" key="1">
    <source>
        <dbReference type="SAM" id="Phobius"/>
    </source>
</evidence>
<dbReference type="GO" id="GO:0006629">
    <property type="term" value="P:lipid metabolic process"/>
    <property type="evidence" value="ECO:0007669"/>
    <property type="project" value="InterPro"/>
</dbReference>
<dbReference type="PANTHER" id="PTHR19353">
    <property type="entry name" value="FATTY ACID DESATURASE 2"/>
    <property type="match status" value="1"/>
</dbReference>
<feature type="domain" description="Fatty acid desaturase" evidence="2">
    <location>
        <begin position="52"/>
        <end position="319"/>
    </location>
</feature>